<keyword evidence="3" id="KW-1185">Reference proteome</keyword>
<dbReference type="RefSeq" id="WP_260723241.1">
    <property type="nucleotide sequence ID" value="NZ_BAAABS010000017.1"/>
</dbReference>
<organism evidence="2 3">
    <name type="scientific">Dactylosporangium roseum</name>
    <dbReference type="NCBI Taxonomy" id="47989"/>
    <lineage>
        <taxon>Bacteria</taxon>
        <taxon>Bacillati</taxon>
        <taxon>Actinomycetota</taxon>
        <taxon>Actinomycetes</taxon>
        <taxon>Micromonosporales</taxon>
        <taxon>Micromonosporaceae</taxon>
        <taxon>Dactylosporangium</taxon>
    </lineage>
</organism>
<dbReference type="InterPro" id="IPR045851">
    <property type="entry name" value="AMP-bd_C_sf"/>
</dbReference>
<proteinExistence type="predicted"/>
<feature type="compositionally biased region" description="Basic and acidic residues" evidence="1">
    <location>
        <begin position="43"/>
        <end position="52"/>
    </location>
</feature>
<evidence type="ECO:0000313" key="3">
    <source>
        <dbReference type="Proteomes" id="UP001058271"/>
    </source>
</evidence>
<feature type="region of interest" description="Disordered" evidence="1">
    <location>
        <begin position="23"/>
        <end position="52"/>
    </location>
</feature>
<protein>
    <submittedName>
        <fullName evidence="2">Uncharacterized protein</fullName>
    </submittedName>
</protein>
<reference evidence="2" key="1">
    <citation type="submission" date="2021-04" db="EMBL/GenBank/DDBJ databases">
        <title>Biosynthetic gene clusters of Dactylosporangioum roseum.</title>
        <authorList>
            <person name="Hartkoorn R.C."/>
            <person name="Beaudoing E."/>
            <person name="Hot D."/>
            <person name="Moureu S."/>
        </authorList>
    </citation>
    <scope>NUCLEOTIDE SEQUENCE</scope>
    <source>
        <strain evidence="2">NRRL B-16295</strain>
    </source>
</reference>
<dbReference type="EMBL" id="CP073721">
    <property type="protein sequence ID" value="UWZ33956.1"/>
    <property type="molecule type" value="Genomic_DNA"/>
</dbReference>
<name>A0ABY5YW36_9ACTN</name>
<accession>A0ABY5YW36</accession>
<sequence>MSAVRRAVAEEHRLPVDALTLLRPGALPGTTSGKVPRRRVRDRRPDGGAKAW</sequence>
<evidence type="ECO:0000313" key="2">
    <source>
        <dbReference type="EMBL" id="UWZ33956.1"/>
    </source>
</evidence>
<gene>
    <name evidence="2" type="ORF">Drose_22100</name>
</gene>
<evidence type="ECO:0000256" key="1">
    <source>
        <dbReference type="SAM" id="MobiDB-lite"/>
    </source>
</evidence>
<dbReference type="Proteomes" id="UP001058271">
    <property type="component" value="Chromosome"/>
</dbReference>
<dbReference type="Gene3D" id="3.30.300.30">
    <property type="match status" value="1"/>
</dbReference>